<sequence length="213" mass="23827">MVVATTPTIEEKIGEDFAELYRESNQYREVEASIIHFSNPPTGSEPLKFASTYALRLAGSVFYLPLETKSCIVEKSTIQWCEAIFYCISCIAISLGILGYWFKKNVIKSHHADTFGRDSAQALFVVMGALYSSCMFLGVSNASTVQPIVSIERTVFYREKAAGMHSPLSYAMAQPPFIVTVCPFSEYSRMVDLVLPRLPYCVESAGYYHFSAR</sequence>
<evidence type="ECO:0000313" key="7">
    <source>
        <dbReference type="EMBL" id="KAH8499044.1"/>
    </source>
</evidence>
<evidence type="ECO:0000313" key="8">
    <source>
        <dbReference type="Proteomes" id="UP000807159"/>
    </source>
</evidence>
<organism evidence="7 8">
    <name type="scientific">Populus deltoides</name>
    <name type="common">Eastern poplar</name>
    <name type="synonym">Eastern cottonwood</name>
    <dbReference type="NCBI Taxonomy" id="3696"/>
    <lineage>
        <taxon>Eukaryota</taxon>
        <taxon>Viridiplantae</taxon>
        <taxon>Streptophyta</taxon>
        <taxon>Embryophyta</taxon>
        <taxon>Tracheophyta</taxon>
        <taxon>Spermatophyta</taxon>
        <taxon>Magnoliopsida</taxon>
        <taxon>eudicotyledons</taxon>
        <taxon>Gunneridae</taxon>
        <taxon>Pentapetalae</taxon>
        <taxon>rosids</taxon>
        <taxon>fabids</taxon>
        <taxon>Malpighiales</taxon>
        <taxon>Salicaceae</taxon>
        <taxon>Saliceae</taxon>
        <taxon>Populus</taxon>
    </lineage>
</organism>
<dbReference type="GO" id="GO:0016020">
    <property type="term" value="C:membrane"/>
    <property type="evidence" value="ECO:0007669"/>
    <property type="project" value="UniProtKB-SubCell"/>
</dbReference>
<comment type="caution">
    <text evidence="7">The sequence shown here is derived from an EMBL/GenBank/DDBJ whole genome shotgun (WGS) entry which is preliminary data.</text>
</comment>
<dbReference type="InterPro" id="IPR013525">
    <property type="entry name" value="ABC2_TM"/>
</dbReference>
<evidence type="ECO:0000256" key="4">
    <source>
        <dbReference type="ARBA" id="ARBA00023136"/>
    </source>
</evidence>
<evidence type="ECO:0000259" key="6">
    <source>
        <dbReference type="Pfam" id="PF01061"/>
    </source>
</evidence>
<dbReference type="Proteomes" id="UP000807159">
    <property type="component" value="Chromosome 9"/>
</dbReference>
<keyword evidence="4 5" id="KW-0472">Membrane</keyword>
<feature type="transmembrane region" description="Helical" evidence="5">
    <location>
        <begin position="122"/>
        <end position="140"/>
    </location>
</feature>
<evidence type="ECO:0000256" key="5">
    <source>
        <dbReference type="SAM" id="Phobius"/>
    </source>
</evidence>
<feature type="transmembrane region" description="Helical" evidence="5">
    <location>
        <begin position="83"/>
        <end position="102"/>
    </location>
</feature>
<gene>
    <name evidence="7" type="ORF">H0E87_017815</name>
</gene>
<dbReference type="AlphaFoldDB" id="A0A8T2Y1T7"/>
<dbReference type="Pfam" id="PF01061">
    <property type="entry name" value="ABC2_membrane"/>
    <property type="match status" value="1"/>
</dbReference>
<dbReference type="PANTHER" id="PTHR48040:SF13">
    <property type="entry name" value="ABC TRANSPORTER G FAMILY MEMBER 31"/>
    <property type="match status" value="1"/>
</dbReference>
<dbReference type="PANTHER" id="PTHR48040">
    <property type="entry name" value="PLEIOTROPIC DRUG RESISTANCE PROTEIN 1-LIKE ISOFORM X1"/>
    <property type="match status" value="1"/>
</dbReference>
<dbReference type="EMBL" id="JACEGQ020000009">
    <property type="protein sequence ID" value="KAH8499044.1"/>
    <property type="molecule type" value="Genomic_DNA"/>
</dbReference>
<keyword evidence="8" id="KW-1185">Reference proteome</keyword>
<keyword evidence="3 5" id="KW-1133">Transmembrane helix</keyword>
<evidence type="ECO:0000256" key="2">
    <source>
        <dbReference type="ARBA" id="ARBA00022692"/>
    </source>
</evidence>
<proteinExistence type="predicted"/>
<evidence type="ECO:0000256" key="1">
    <source>
        <dbReference type="ARBA" id="ARBA00004141"/>
    </source>
</evidence>
<feature type="domain" description="ABC-2 type transporter transmembrane" evidence="6">
    <location>
        <begin position="118"/>
        <end position="174"/>
    </location>
</feature>
<comment type="subcellular location">
    <subcellularLocation>
        <location evidence="1">Membrane</location>
        <topology evidence="1">Multi-pass membrane protein</topology>
    </subcellularLocation>
</comment>
<evidence type="ECO:0000256" key="3">
    <source>
        <dbReference type="ARBA" id="ARBA00022989"/>
    </source>
</evidence>
<name>A0A8T2Y1T7_POPDE</name>
<keyword evidence="2 5" id="KW-0812">Transmembrane</keyword>
<dbReference type="GO" id="GO:0140359">
    <property type="term" value="F:ABC-type transporter activity"/>
    <property type="evidence" value="ECO:0007669"/>
    <property type="project" value="InterPro"/>
</dbReference>
<reference evidence="7" key="1">
    <citation type="journal article" date="2021" name="J. Hered.">
        <title>Genome Assembly of Salicaceae Populus deltoides (Eastern Cottonwood) I-69 Based on Nanopore Sequencing and Hi-C Technologies.</title>
        <authorList>
            <person name="Bai S."/>
            <person name="Wu H."/>
            <person name="Zhang J."/>
            <person name="Pan Z."/>
            <person name="Zhao W."/>
            <person name="Li Z."/>
            <person name="Tong C."/>
        </authorList>
    </citation>
    <scope>NUCLEOTIDE SEQUENCE</scope>
    <source>
        <tissue evidence="7">Leaf</tissue>
    </source>
</reference>
<protein>
    <recommendedName>
        <fullName evidence="6">ABC-2 type transporter transmembrane domain-containing protein</fullName>
    </recommendedName>
</protein>
<accession>A0A8T2Y1T7</accession>